<gene>
    <name evidence="1" type="ORF">E5288_WYG012971</name>
</gene>
<proteinExistence type="predicted"/>
<comment type="caution">
    <text evidence="1">The sequence shown here is derived from an EMBL/GenBank/DDBJ whole genome shotgun (WGS) entry which is preliminary data.</text>
</comment>
<reference evidence="1" key="1">
    <citation type="submission" date="2019-10" db="EMBL/GenBank/DDBJ databases">
        <title>The sequence and de novo assembly of the wild yak genome.</title>
        <authorList>
            <person name="Liu Y."/>
        </authorList>
    </citation>
    <scope>NUCLEOTIDE SEQUENCE [LARGE SCALE GENOMIC DNA]</scope>
    <source>
        <strain evidence="1">WY2019</strain>
    </source>
</reference>
<dbReference type="AlphaFoldDB" id="A0A6B0R9Q5"/>
<organism evidence="1 2">
    <name type="scientific">Bos mutus</name>
    <name type="common">wild yak</name>
    <dbReference type="NCBI Taxonomy" id="72004"/>
    <lineage>
        <taxon>Eukaryota</taxon>
        <taxon>Metazoa</taxon>
        <taxon>Chordata</taxon>
        <taxon>Craniata</taxon>
        <taxon>Vertebrata</taxon>
        <taxon>Euteleostomi</taxon>
        <taxon>Mammalia</taxon>
        <taxon>Eutheria</taxon>
        <taxon>Laurasiatheria</taxon>
        <taxon>Artiodactyla</taxon>
        <taxon>Ruminantia</taxon>
        <taxon>Pecora</taxon>
        <taxon>Bovidae</taxon>
        <taxon>Bovinae</taxon>
        <taxon>Bos</taxon>
    </lineage>
</organism>
<keyword evidence="2" id="KW-1185">Reference proteome</keyword>
<dbReference type="Proteomes" id="UP000322234">
    <property type="component" value="Unassembled WGS sequence"/>
</dbReference>
<dbReference type="EMBL" id="VBQZ03000034">
    <property type="protein sequence ID" value="MXQ86590.1"/>
    <property type="molecule type" value="Genomic_DNA"/>
</dbReference>
<sequence length="76" mass="8441">MLAVRAPFGESGHLSTWFVKMETDGKVMKWMPNSHSCDYMIIKSVLPKLKLASSLTPPFGPHRCKPDPFLKSAAPP</sequence>
<accession>A0A6B0R9Q5</accession>
<name>A0A6B0R9Q5_9CETA</name>
<evidence type="ECO:0000313" key="2">
    <source>
        <dbReference type="Proteomes" id="UP000322234"/>
    </source>
</evidence>
<evidence type="ECO:0000313" key="1">
    <source>
        <dbReference type="EMBL" id="MXQ86590.1"/>
    </source>
</evidence>
<protein>
    <submittedName>
        <fullName evidence="1">Uncharacterized protein</fullName>
    </submittedName>
</protein>